<name>A0ABS4BPZ6_9FLAO</name>
<dbReference type="SFLD" id="SFLDS00003">
    <property type="entry name" value="Haloacid_Dehalogenase"/>
    <property type="match status" value="1"/>
</dbReference>
<sequence length="204" mass="23410">MNKKAIILDLDNTIYPVSSIGEVLFSPLFQLILESGAHAEEFDLIKKDIMRKPFQKVASEYNFSKKLFEEGMNLLQETKCTMKMSVFEDYNEFKNISLKKFLVTTGFTKMQNSKVAQLGIINDFEEIHVVDPQLSDKTKKDVFVDILTRFKFDLSDVLVIGDDPNSEIKAAQELGIDAILYDIQNFNCNTTLKRITDFTQIKNL</sequence>
<evidence type="ECO:0000256" key="1">
    <source>
        <dbReference type="ARBA" id="ARBA00022723"/>
    </source>
</evidence>
<evidence type="ECO:0000313" key="5">
    <source>
        <dbReference type="Proteomes" id="UP000670776"/>
    </source>
</evidence>
<dbReference type="Proteomes" id="UP000670776">
    <property type="component" value="Unassembled WGS sequence"/>
</dbReference>
<dbReference type="InterPro" id="IPR051400">
    <property type="entry name" value="HAD-like_hydrolase"/>
</dbReference>
<keyword evidence="3" id="KW-0460">Magnesium</keyword>
<evidence type="ECO:0000256" key="2">
    <source>
        <dbReference type="ARBA" id="ARBA00022801"/>
    </source>
</evidence>
<gene>
    <name evidence="4" type="ORF">J8H85_02265</name>
</gene>
<evidence type="ECO:0000256" key="3">
    <source>
        <dbReference type="ARBA" id="ARBA00022842"/>
    </source>
</evidence>
<dbReference type="RefSeq" id="WP_209652280.1">
    <property type="nucleotide sequence ID" value="NZ_JAGJCB010000002.1"/>
</dbReference>
<comment type="caution">
    <text evidence="4">The sequence shown here is derived from an EMBL/GenBank/DDBJ whole genome shotgun (WGS) entry which is preliminary data.</text>
</comment>
<protein>
    <submittedName>
        <fullName evidence="4">HAD family hydrolase</fullName>
    </submittedName>
</protein>
<keyword evidence="5" id="KW-1185">Reference proteome</keyword>
<proteinExistence type="predicted"/>
<dbReference type="InterPro" id="IPR023214">
    <property type="entry name" value="HAD_sf"/>
</dbReference>
<keyword evidence="1" id="KW-0479">Metal-binding</keyword>
<dbReference type="GO" id="GO:0016787">
    <property type="term" value="F:hydrolase activity"/>
    <property type="evidence" value="ECO:0007669"/>
    <property type="project" value="UniProtKB-KW"/>
</dbReference>
<dbReference type="PANTHER" id="PTHR46470">
    <property type="entry name" value="N-ACYLNEURAMINATE-9-PHOSPHATASE"/>
    <property type="match status" value="1"/>
</dbReference>
<dbReference type="InterPro" id="IPR041492">
    <property type="entry name" value="HAD_2"/>
</dbReference>
<accession>A0ABS4BPZ6</accession>
<dbReference type="InterPro" id="IPR036412">
    <property type="entry name" value="HAD-like_sf"/>
</dbReference>
<dbReference type="Gene3D" id="3.40.50.1000">
    <property type="entry name" value="HAD superfamily/HAD-like"/>
    <property type="match status" value="1"/>
</dbReference>
<dbReference type="SUPFAM" id="SSF56784">
    <property type="entry name" value="HAD-like"/>
    <property type="match status" value="1"/>
</dbReference>
<dbReference type="Pfam" id="PF13419">
    <property type="entry name" value="HAD_2"/>
    <property type="match status" value="1"/>
</dbReference>
<dbReference type="EMBL" id="JAGJCB010000002">
    <property type="protein sequence ID" value="MBP0902641.1"/>
    <property type="molecule type" value="Genomic_DNA"/>
</dbReference>
<dbReference type="SFLD" id="SFLDG01129">
    <property type="entry name" value="C1.5:_HAD__Beta-PGM__Phosphata"/>
    <property type="match status" value="1"/>
</dbReference>
<dbReference type="PANTHER" id="PTHR46470:SF2">
    <property type="entry name" value="GLYCERALDEHYDE 3-PHOSPHATE PHOSPHATASE"/>
    <property type="match status" value="1"/>
</dbReference>
<evidence type="ECO:0000313" key="4">
    <source>
        <dbReference type="EMBL" id="MBP0902641.1"/>
    </source>
</evidence>
<organism evidence="4 5">
    <name type="scientific">Mariniflexile gromovii</name>
    <dbReference type="NCBI Taxonomy" id="362523"/>
    <lineage>
        <taxon>Bacteria</taxon>
        <taxon>Pseudomonadati</taxon>
        <taxon>Bacteroidota</taxon>
        <taxon>Flavobacteriia</taxon>
        <taxon>Flavobacteriales</taxon>
        <taxon>Flavobacteriaceae</taxon>
        <taxon>Mariniflexile</taxon>
    </lineage>
</organism>
<reference evidence="4 5" key="1">
    <citation type="submission" date="2021-04" db="EMBL/GenBank/DDBJ databases">
        <title>Mariniflexile gromovii gen. nov., sp. nov., a gliding bacterium isolated from the sea urchin Strongylocentrotus intermedius.</title>
        <authorList>
            <person name="Ko S."/>
            <person name="Le V."/>
            <person name="Ahn C.-Y."/>
            <person name="Oh H.-M."/>
        </authorList>
    </citation>
    <scope>NUCLEOTIDE SEQUENCE [LARGE SCALE GENOMIC DNA]</scope>
    <source>
        <strain evidence="4 5">KCTC 12570</strain>
    </source>
</reference>
<dbReference type="Gene3D" id="1.10.150.520">
    <property type="match status" value="1"/>
</dbReference>
<keyword evidence="2 4" id="KW-0378">Hydrolase</keyword>